<accession>A0ACD5W603</accession>
<dbReference type="Proteomes" id="UP001732700">
    <property type="component" value="Chromosome 3D"/>
</dbReference>
<sequence length="259" mass="29298">MTYTAIDTFYPPAERLRDSPSRRDGVDELAEASLRAYGCQLVQEAGILLRLPQVVMNTGQALLHRFYCKQSLARFSIKRVAAACLWLSSKLEESPRGLESVIRVFHRIECRRHGAPIRHLGDSSLEEVVTDLSRLERRVLKELGFVCHVEHPHKFIPSYLNVLDAPELMQAAWNLANDSMRTSLCVRFKTEVVACGVIYAAARRVGVPLPEDSPWWTLFDTDEAGIHEVCRVLARLYSLPSPQYISQFDTSSATLLRIS</sequence>
<reference evidence="1" key="1">
    <citation type="submission" date="2021-05" db="EMBL/GenBank/DDBJ databases">
        <authorList>
            <person name="Scholz U."/>
            <person name="Mascher M."/>
            <person name="Fiebig A."/>
        </authorList>
    </citation>
    <scope>NUCLEOTIDE SEQUENCE [LARGE SCALE GENOMIC DNA]</scope>
</reference>
<keyword evidence="2" id="KW-1185">Reference proteome</keyword>
<protein>
    <submittedName>
        <fullName evidence="1">Uncharacterized protein</fullName>
    </submittedName>
</protein>
<evidence type="ECO:0000313" key="2">
    <source>
        <dbReference type="Proteomes" id="UP001732700"/>
    </source>
</evidence>
<proteinExistence type="predicted"/>
<dbReference type="EnsemblPlants" id="AVESA.00010b.r2.3DG0562730.1">
    <property type="protein sequence ID" value="AVESA.00010b.r2.3DG0562730.1.CDS"/>
    <property type="gene ID" value="AVESA.00010b.r2.3DG0562730"/>
</dbReference>
<evidence type="ECO:0000313" key="1">
    <source>
        <dbReference type="EnsemblPlants" id="AVESA.00010b.r2.3DG0562730.1.CDS"/>
    </source>
</evidence>
<name>A0ACD5W603_AVESA</name>
<organism evidence="1 2">
    <name type="scientific">Avena sativa</name>
    <name type="common">Oat</name>
    <dbReference type="NCBI Taxonomy" id="4498"/>
    <lineage>
        <taxon>Eukaryota</taxon>
        <taxon>Viridiplantae</taxon>
        <taxon>Streptophyta</taxon>
        <taxon>Embryophyta</taxon>
        <taxon>Tracheophyta</taxon>
        <taxon>Spermatophyta</taxon>
        <taxon>Magnoliopsida</taxon>
        <taxon>Liliopsida</taxon>
        <taxon>Poales</taxon>
        <taxon>Poaceae</taxon>
        <taxon>BOP clade</taxon>
        <taxon>Pooideae</taxon>
        <taxon>Poodae</taxon>
        <taxon>Poeae</taxon>
        <taxon>Poeae Chloroplast Group 1 (Aveneae type)</taxon>
        <taxon>Aveninae</taxon>
        <taxon>Avena</taxon>
    </lineage>
</organism>
<reference evidence="1" key="2">
    <citation type="submission" date="2025-09" db="UniProtKB">
        <authorList>
            <consortium name="EnsemblPlants"/>
        </authorList>
    </citation>
    <scope>IDENTIFICATION</scope>
</reference>